<keyword evidence="9 11" id="KW-0030">Aminoacyl-tRNA synthetase</keyword>
<evidence type="ECO:0000256" key="8">
    <source>
        <dbReference type="ARBA" id="ARBA00022917"/>
    </source>
</evidence>
<keyword evidence="6 11" id="KW-0547">Nucleotide-binding</keyword>
<proteinExistence type="inferred from homology"/>
<dbReference type="SMART" id="SM00836">
    <property type="entry name" value="DALR_1"/>
    <property type="match status" value="1"/>
</dbReference>
<dbReference type="InterPro" id="IPR006194">
    <property type="entry name" value="Gly-tRNA-synth_heterodimer"/>
</dbReference>
<keyword evidence="14" id="KW-1185">Reference proteome</keyword>
<accession>Q1YV42</accession>
<dbReference type="PANTHER" id="PTHR30075:SF2">
    <property type="entry name" value="GLYCINE--TRNA LIGASE, CHLOROPLASTIC_MITOCHONDRIAL 2"/>
    <property type="match status" value="1"/>
</dbReference>
<keyword evidence="5 11" id="KW-0436">Ligase</keyword>
<dbReference type="Proteomes" id="UP000005555">
    <property type="component" value="Unassembled WGS sequence"/>
</dbReference>
<feature type="domain" description="DALR anticodon binding" evidence="12">
    <location>
        <begin position="586"/>
        <end position="689"/>
    </location>
</feature>
<dbReference type="Pfam" id="PF02092">
    <property type="entry name" value="tRNA_synt_2f"/>
    <property type="match status" value="1"/>
</dbReference>
<dbReference type="EMBL" id="AAPI01000001">
    <property type="protein sequence ID" value="EAS47866.1"/>
    <property type="molecule type" value="Genomic_DNA"/>
</dbReference>
<dbReference type="PROSITE" id="PS50861">
    <property type="entry name" value="AA_TRNA_LIGASE_II_GLYAB"/>
    <property type="match status" value="1"/>
</dbReference>
<evidence type="ECO:0000259" key="12">
    <source>
        <dbReference type="SMART" id="SM00836"/>
    </source>
</evidence>
<evidence type="ECO:0000256" key="2">
    <source>
        <dbReference type="ARBA" id="ARBA00008226"/>
    </source>
</evidence>
<comment type="catalytic activity">
    <reaction evidence="10 11">
        <text>tRNA(Gly) + glycine + ATP = glycyl-tRNA(Gly) + AMP + diphosphate</text>
        <dbReference type="Rhea" id="RHEA:16013"/>
        <dbReference type="Rhea" id="RHEA-COMP:9664"/>
        <dbReference type="Rhea" id="RHEA-COMP:9683"/>
        <dbReference type="ChEBI" id="CHEBI:30616"/>
        <dbReference type="ChEBI" id="CHEBI:33019"/>
        <dbReference type="ChEBI" id="CHEBI:57305"/>
        <dbReference type="ChEBI" id="CHEBI:78442"/>
        <dbReference type="ChEBI" id="CHEBI:78522"/>
        <dbReference type="ChEBI" id="CHEBI:456215"/>
        <dbReference type="EC" id="6.1.1.14"/>
    </reaction>
</comment>
<dbReference type="Pfam" id="PF05746">
    <property type="entry name" value="DALR_1"/>
    <property type="match status" value="1"/>
</dbReference>
<dbReference type="SUPFAM" id="SSF109604">
    <property type="entry name" value="HD-domain/PDEase-like"/>
    <property type="match status" value="1"/>
</dbReference>
<evidence type="ECO:0000256" key="3">
    <source>
        <dbReference type="ARBA" id="ARBA00011209"/>
    </source>
</evidence>
<comment type="similarity">
    <text evidence="2 11">Belongs to the class-II aminoacyl-tRNA synthetase family.</text>
</comment>
<evidence type="ECO:0000313" key="13">
    <source>
        <dbReference type="EMBL" id="EAS47866.1"/>
    </source>
</evidence>
<keyword evidence="4 11" id="KW-0963">Cytoplasm</keyword>
<comment type="caution">
    <text evidence="13">The sequence shown here is derived from an EMBL/GenBank/DDBJ whole genome shotgun (WGS) entry which is preliminary data.</text>
</comment>
<keyword evidence="8 11" id="KW-0648">Protein biosynthesis</keyword>
<dbReference type="PRINTS" id="PR01045">
    <property type="entry name" value="TRNASYNTHGB"/>
</dbReference>
<dbReference type="GO" id="GO:0006420">
    <property type="term" value="P:arginyl-tRNA aminoacylation"/>
    <property type="evidence" value="ECO:0007669"/>
    <property type="project" value="InterPro"/>
</dbReference>
<dbReference type="HOGENOM" id="CLU_007220_2_2_6"/>
<dbReference type="GO" id="GO:0004820">
    <property type="term" value="F:glycine-tRNA ligase activity"/>
    <property type="evidence" value="ECO:0007669"/>
    <property type="project" value="UniProtKB-UniRule"/>
</dbReference>
<dbReference type="STRING" id="314287.GB2207_08656"/>
<sequence>MSKDFLVEIGTEELPPKVLRQLSETVASGITQRLKEQQLGFNQMTAFAAPRRLAVLIKDLDEQTPDQDIVSWGPPLKVAFDADGQPTKAAEAFARKNGLEVAVLAELVENDGQQDKLCVRQSISGSNTEALLGEVINQSLAALPIPKPMRWGRSRQEFVRPVQWAVVLFGNETVAIDILGVTSGNHSRGHRFHSTGDIQITSPASYRDTLLDAFVMVDFAERRELIRQGVMAAAKTANGQAVIDESLLEEVTSLNEWPVPLMGRFEEHFLEVPAEALVSSMAQHQKYFHVVDANNKLLPLFITVANIASADPQQVINGNERVIRPRLADAAFFYNTDLKTTLDARRETLRKIVFQSKLGTVYDKTARVSELAKILAPFVGADVTAAGRAGELSKSDLVSEMVGEFDDLQGVMGRYYALNDGEDPAVADALLEQYLPRFAGDAIPASATGAALALADRLDTLVGIFSIGQQPSGSRDPFALRRASLGILRIIIERNIDIDLKVAIAAAAQQLALTEVLDGNLEQVLTYVTERLKSWYRDENITPEVFASVAAMELSNPLDINARVKAVDEFSRAVEAVALASANKRVLNILAKQGETKVEAKVDSTLFEDPAEIQLAAEIERLRLLIAPLVEERNYMGVLAALATLREPVDTFFDGVLVMADNPEVRANRLALLHSLRQLFLNVADISHLVVTK</sequence>
<comment type="subcellular location">
    <subcellularLocation>
        <location evidence="1 11">Cytoplasm</location>
    </subcellularLocation>
</comment>
<dbReference type="Gene3D" id="1.10.730.10">
    <property type="entry name" value="Isoleucyl-tRNA Synthetase, Domain 1"/>
    <property type="match status" value="1"/>
</dbReference>
<keyword evidence="7 11" id="KW-0067">ATP-binding</keyword>
<dbReference type="GO" id="GO:0005524">
    <property type="term" value="F:ATP binding"/>
    <property type="evidence" value="ECO:0007669"/>
    <property type="project" value="UniProtKB-UniRule"/>
</dbReference>
<name>Q1YV42_9GAMM</name>
<dbReference type="PANTHER" id="PTHR30075">
    <property type="entry name" value="GLYCYL-TRNA SYNTHETASE"/>
    <property type="match status" value="1"/>
</dbReference>
<evidence type="ECO:0000256" key="10">
    <source>
        <dbReference type="ARBA" id="ARBA00047937"/>
    </source>
</evidence>
<evidence type="ECO:0000256" key="9">
    <source>
        <dbReference type="ARBA" id="ARBA00023146"/>
    </source>
</evidence>
<dbReference type="GO" id="GO:0006426">
    <property type="term" value="P:glycyl-tRNA aminoacylation"/>
    <property type="evidence" value="ECO:0007669"/>
    <property type="project" value="UniProtKB-UniRule"/>
</dbReference>
<evidence type="ECO:0000256" key="6">
    <source>
        <dbReference type="ARBA" id="ARBA00022741"/>
    </source>
</evidence>
<dbReference type="NCBIfam" id="TIGR00211">
    <property type="entry name" value="glyS"/>
    <property type="match status" value="1"/>
</dbReference>
<dbReference type="InterPro" id="IPR015944">
    <property type="entry name" value="Gly-tRNA-synth_bsu"/>
</dbReference>
<dbReference type="eggNOG" id="COG0751">
    <property type="taxonomic scope" value="Bacteria"/>
</dbReference>
<dbReference type="EC" id="6.1.1.14" evidence="11"/>
<reference evidence="13 14" key="1">
    <citation type="submission" date="2006-03" db="EMBL/GenBank/DDBJ databases">
        <authorList>
            <person name="Giovannoni S.J."/>
            <person name="Cho J.-C."/>
            <person name="Ferriera S."/>
            <person name="Johnson J."/>
            <person name="Kravitz S."/>
            <person name="Halpern A."/>
            <person name="Remington K."/>
            <person name="Beeson K."/>
            <person name="Tran B."/>
            <person name="Rogers Y.-H."/>
            <person name="Friedman R."/>
            <person name="Venter J.C."/>
        </authorList>
    </citation>
    <scope>NUCLEOTIDE SEQUENCE [LARGE SCALE GENOMIC DNA]</scope>
    <source>
        <strain evidence="13 14">HTCC2207</strain>
    </source>
</reference>
<evidence type="ECO:0000313" key="14">
    <source>
        <dbReference type="Proteomes" id="UP000005555"/>
    </source>
</evidence>
<dbReference type="HAMAP" id="MF_00255">
    <property type="entry name" value="Gly_tRNA_synth_beta"/>
    <property type="match status" value="1"/>
</dbReference>
<evidence type="ECO:0000256" key="11">
    <source>
        <dbReference type="HAMAP-Rule" id="MF_00255"/>
    </source>
</evidence>
<dbReference type="OrthoDB" id="9775440at2"/>
<evidence type="ECO:0000256" key="5">
    <source>
        <dbReference type="ARBA" id="ARBA00022598"/>
    </source>
</evidence>
<protein>
    <recommendedName>
        <fullName evidence="11">Glycine--tRNA ligase beta subunit</fullName>
        <ecNumber evidence="11">6.1.1.14</ecNumber>
    </recommendedName>
    <alternativeName>
        <fullName evidence="11">Glycyl-tRNA synthetase beta subunit</fullName>
        <shortName evidence="11">GlyRS</shortName>
    </alternativeName>
</protein>
<dbReference type="InterPro" id="IPR008909">
    <property type="entry name" value="DALR_anticod-bd"/>
</dbReference>
<gene>
    <name evidence="11 13" type="primary">glyS</name>
    <name evidence="13" type="ORF">GB2207_08656</name>
</gene>
<organism evidence="13 14">
    <name type="scientific">gamma proteobacterium HTCC2207</name>
    <dbReference type="NCBI Taxonomy" id="314287"/>
    <lineage>
        <taxon>Bacteria</taxon>
        <taxon>Pseudomonadati</taxon>
        <taxon>Pseudomonadota</taxon>
        <taxon>Gammaproteobacteria</taxon>
        <taxon>Cellvibrionales</taxon>
        <taxon>Porticoccaceae</taxon>
        <taxon>SAR92 clade</taxon>
    </lineage>
</organism>
<evidence type="ECO:0000256" key="1">
    <source>
        <dbReference type="ARBA" id="ARBA00004496"/>
    </source>
</evidence>
<comment type="subunit">
    <text evidence="3 11">Tetramer of two alpha and two beta subunits.</text>
</comment>
<evidence type="ECO:0000256" key="7">
    <source>
        <dbReference type="ARBA" id="ARBA00022840"/>
    </source>
</evidence>
<dbReference type="AlphaFoldDB" id="Q1YV42"/>
<dbReference type="GO" id="GO:0004814">
    <property type="term" value="F:arginine-tRNA ligase activity"/>
    <property type="evidence" value="ECO:0007669"/>
    <property type="project" value="InterPro"/>
</dbReference>
<evidence type="ECO:0000256" key="4">
    <source>
        <dbReference type="ARBA" id="ARBA00022490"/>
    </source>
</evidence>
<dbReference type="GO" id="GO:0005829">
    <property type="term" value="C:cytosol"/>
    <property type="evidence" value="ECO:0007669"/>
    <property type="project" value="TreeGrafter"/>
</dbReference>